<feature type="compositionally biased region" description="Polar residues" evidence="1">
    <location>
        <begin position="82"/>
        <end position="92"/>
    </location>
</feature>
<reference evidence="2 3" key="1">
    <citation type="submission" date="2016-10" db="EMBL/GenBank/DDBJ databases">
        <title>Genome sequence of the ascomycete fungus Penicillium subrubescens.</title>
        <authorList>
            <person name="De Vries R.P."/>
            <person name="Peng M."/>
            <person name="Dilokpimol A."/>
            <person name="Hilden K."/>
            <person name="Makela M.R."/>
            <person name="Grigoriev I."/>
            <person name="Riley R."/>
            <person name="Granchi Z."/>
        </authorList>
    </citation>
    <scope>NUCLEOTIDE SEQUENCE [LARGE SCALE GENOMIC DNA]</scope>
    <source>
        <strain evidence="2 3">CBS 132785</strain>
    </source>
</reference>
<feature type="compositionally biased region" description="Basic residues" evidence="1">
    <location>
        <begin position="192"/>
        <end position="204"/>
    </location>
</feature>
<sequence>MSVGGPCLWVPSLSSPVASHLSAVTSHLSAAARHGERVSSTPRIASPLLMLPRDRQITSQSASSSAEMQRTGVMAGNALPTPVSNPGNTAASGSYREGEIPSREALNQRMGGGREDMLPRMKLEIPGGGSTNYAMSQPQVEFGRSGESSNVSQSALEANDGHDKESTISPSDEKGEMIGDDESNRSPSLEKKKMKRFRRAKLKRLTTNDRERMLKSRALPDDFDTTKVLRTPFESKSTGPTPMASPHDYGAPNPDFASLRALRTDCFQRPNEDDYLVSPLSSASTAGTYMSSAGRSDGLPSSGMMFGRPAASASMSDLHRTIRNDYSITRSSSLSDASSHPPSFHHSMQMHNRFAPSSNPCGLPYMRQPHLDYGVPRHPGGMVAPYDQQQPFEGSVSPTDSHGAPMTYEMNINSQNQNYHAQHAMTTPKDYSGLGTGSQTPSHGRPLSTLQSVPGSAPQEYRPYPYAQPAAPMGTMPYTQSNASTISLPPSFAPTGSASQDQLPQSQPGLESLRTKFGNHPFNYASYIQQ</sequence>
<feature type="compositionally biased region" description="Polar residues" evidence="1">
    <location>
        <begin position="146"/>
        <end position="156"/>
    </location>
</feature>
<feature type="region of interest" description="Disordered" evidence="1">
    <location>
        <begin position="481"/>
        <end position="510"/>
    </location>
</feature>
<keyword evidence="3" id="KW-1185">Reference proteome</keyword>
<evidence type="ECO:0000313" key="2">
    <source>
        <dbReference type="EMBL" id="OKO99180.1"/>
    </source>
</evidence>
<dbReference type="EMBL" id="MNBE01000664">
    <property type="protein sequence ID" value="OKO99180.1"/>
    <property type="molecule type" value="Genomic_DNA"/>
</dbReference>
<feature type="compositionally biased region" description="Polar residues" evidence="1">
    <location>
        <begin position="481"/>
        <end position="509"/>
    </location>
</feature>
<name>A0A1Q5TG40_9EURO</name>
<feature type="compositionally biased region" description="Polar residues" evidence="1">
    <location>
        <begin position="437"/>
        <end position="454"/>
    </location>
</feature>
<evidence type="ECO:0000313" key="3">
    <source>
        <dbReference type="Proteomes" id="UP000186955"/>
    </source>
</evidence>
<feature type="region of interest" description="Disordered" evidence="1">
    <location>
        <begin position="141"/>
        <end position="209"/>
    </location>
</feature>
<dbReference type="Proteomes" id="UP000186955">
    <property type="component" value="Unassembled WGS sequence"/>
</dbReference>
<feature type="compositionally biased region" description="Basic and acidic residues" evidence="1">
    <location>
        <begin position="159"/>
        <end position="191"/>
    </location>
</feature>
<accession>A0A1Q5TG40</accession>
<evidence type="ECO:0000256" key="1">
    <source>
        <dbReference type="SAM" id="MobiDB-lite"/>
    </source>
</evidence>
<organism evidence="2 3">
    <name type="scientific">Penicillium subrubescens</name>
    <dbReference type="NCBI Taxonomy" id="1316194"/>
    <lineage>
        <taxon>Eukaryota</taxon>
        <taxon>Fungi</taxon>
        <taxon>Dikarya</taxon>
        <taxon>Ascomycota</taxon>
        <taxon>Pezizomycotina</taxon>
        <taxon>Eurotiomycetes</taxon>
        <taxon>Eurotiomycetidae</taxon>
        <taxon>Eurotiales</taxon>
        <taxon>Aspergillaceae</taxon>
        <taxon>Penicillium</taxon>
    </lineage>
</organism>
<dbReference type="STRING" id="1316194.A0A1Q5TG40"/>
<dbReference type="AlphaFoldDB" id="A0A1Q5TG40"/>
<protein>
    <submittedName>
        <fullName evidence="2">Uncharacterized protein</fullName>
    </submittedName>
</protein>
<gene>
    <name evidence="2" type="ORF">PENSUB_8567</name>
</gene>
<feature type="region of interest" description="Disordered" evidence="1">
    <location>
        <begin position="427"/>
        <end position="456"/>
    </location>
</feature>
<feature type="region of interest" description="Disordered" evidence="1">
    <location>
        <begin position="76"/>
        <end position="99"/>
    </location>
</feature>
<comment type="caution">
    <text evidence="2">The sequence shown here is derived from an EMBL/GenBank/DDBJ whole genome shotgun (WGS) entry which is preliminary data.</text>
</comment>
<proteinExistence type="predicted"/>